<evidence type="ECO:0000256" key="1">
    <source>
        <dbReference type="SAM" id="Phobius"/>
    </source>
</evidence>
<dbReference type="Proteomes" id="UP000238322">
    <property type="component" value="Unassembled WGS sequence"/>
</dbReference>
<dbReference type="AlphaFoldDB" id="A0A2S8FRH4"/>
<reference evidence="2 3" key="1">
    <citation type="submission" date="2018-02" db="EMBL/GenBank/DDBJ databases">
        <title>Comparative genomes isolates from brazilian mangrove.</title>
        <authorList>
            <person name="Araujo J.E."/>
            <person name="Taketani R.G."/>
            <person name="Silva M.C.P."/>
            <person name="Loureco M.V."/>
            <person name="Andreote F.D."/>
        </authorList>
    </citation>
    <scope>NUCLEOTIDE SEQUENCE [LARGE SCALE GENOMIC DNA]</scope>
    <source>
        <strain evidence="2 3">Hex-1 MGV</strain>
    </source>
</reference>
<accession>A0A2S8FRH4</accession>
<dbReference type="OrthoDB" id="287208at2"/>
<proteinExistence type="predicted"/>
<dbReference type="EMBL" id="PUHY01000010">
    <property type="protein sequence ID" value="PQO34776.1"/>
    <property type="molecule type" value="Genomic_DNA"/>
</dbReference>
<keyword evidence="1" id="KW-0472">Membrane</keyword>
<feature type="transmembrane region" description="Helical" evidence="1">
    <location>
        <begin position="37"/>
        <end position="57"/>
    </location>
</feature>
<evidence type="ECO:0000313" key="2">
    <source>
        <dbReference type="EMBL" id="PQO34776.1"/>
    </source>
</evidence>
<dbReference type="RefSeq" id="WP_105330506.1">
    <property type="nucleotide sequence ID" value="NZ_PUHY01000010.1"/>
</dbReference>
<keyword evidence="1" id="KW-1133">Transmembrane helix</keyword>
<evidence type="ECO:0000313" key="3">
    <source>
        <dbReference type="Proteomes" id="UP000238322"/>
    </source>
</evidence>
<gene>
    <name evidence="2" type="ORF">C5Y83_14850</name>
</gene>
<sequence length="136" mass="14996">MSRKTQQSWSQENPCKRDEAKLSRGWYRLESNLSESITPLHAFLVIFYALWVVGGLLQTDLGRSGKPTSPHSYDSGQAEIAELETEGMGELQLFALTTTWVMPIAEVTAVPVVNDRSPVVSIQSHTVSLLRGPPVA</sequence>
<keyword evidence="1" id="KW-0812">Transmembrane</keyword>
<comment type="caution">
    <text evidence="2">The sequence shown here is derived from an EMBL/GenBank/DDBJ whole genome shotgun (WGS) entry which is preliminary data.</text>
</comment>
<protein>
    <submittedName>
        <fullName evidence="2">Uncharacterized protein</fullName>
    </submittedName>
</protein>
<name>A0A2S8FRH4_9BACT</name>
<organism evidence="2 3">
    <name type="scientific">Blastopirellula marina</name>
    <dbReference type="NCBI Taxonomy" id="124"/>
    <lineage>
        <taxon>Bacteria</taxon>
        <taxon>Pseudomonadati</taxon>
        <taxon>Planctomycetota</taxon>
        <taxon>Planctomycetia</taxon>
        <taxon>Pirellulales</taxon>
        <taxon>Pirellulaceae</taxon>
        <taxon>Blastopirellula</taxon>
    </lineage>
</organism>